<evidence type="ECO:0000256" key="1">
    <source>
        <dbReference type="SAM" id="MobiDB-lite"/>
    </source>
</evidence>
<sequence>MLVRDGGRRGVGVSNALLAPAMRSAMHPPPSSRPLQIPSPAPIEVMENVESSPLALSSDTPPRTPVRLPSPAISSPTPPAILLLLHV</sequence>
<feature type="region of interest" description="Disordered" evidence="1">
    <location>
        <begin position="19"/>
        <end position="73"/>
    </location>
</feature>
<evidence type="ECO:0000313" key="3">
    <source>
        <dbReference type="Proteomes" id="UP000308652"/>
    </source>
</evidence>
<feature type="compositionally biased region" description="Pro residues" evidence="1">
    <location>
        <begin position="27"/>
        <end position="41"/>
    </location>
</feature>
<organism evidence="2 3">
    <name type="scientific">Crucibulum laeve</name>
    <dbReference type="NCBI Taxonomy" id="68775"/>
    <lineage>
        <taxon>Eukaryota</taxon>
        <taxon>Fungi</taxon>
        <taxon>Dikarya</taxon>
        <taxon>Basidiomycota</taxon>
        <taxon>Agaricomycotina</taxon>
        <taxon>Agaricomycetes</taxon>
        <taxon>Agaricomycetidae</taxon>
        <taxon>Agaricales</taxon>
        <taxon>Agaricineae</taxon>
        <taxon>Nidulariaceae</taxon>
        <taxon>Crucibulum</taxon>
    </lineage>
</organism>
<gene>
    <name evidence="2" type="ORF">BDQ12DRAFT_404151</name>
</gene>
<name>A0A5C3LKP8_9AGAR</name>
<feature type="compositionally biased region" description="Polar residues" evidence="1">
    <location>
        <begin position="49"/>
        <end position="61"/>
    </location>
</feature>
<protein>
    <submittedName>
        <fullName evidence="2">Uncharacterized protein</fullName>
    </submittedName>
</protein>
<proteinExistence type="predicted"/>
<dbReference type="AlphaFoldDB" id="A0A5C3LKP8"/>
<evidence type="ECO:0000313" key="2">
    <source>
        <dbReference type="EMBL" id="TFK33699.1"/>
    </source>
</evidence>
<accession>A0A5C3LKP8</accession>
<reference evidence="2 3" key="1">
    <citation type="journal article" date="2019" name="Nat. Ecol. Evol.">
        <title>Megaphylogeny resolves global patterns of mushroom evolution.</title>
        <authorList>
            <person name="Varga T."/>
            <person name="Krizsan K."/>
            <person name="Foldi C."/>
            <person name="Dima B."/>
            <person name="Sanchez-Garcia M."/>
            <person name="Sanchez-Ramirez S."/>
            <person name="Szollosi G.J."/>
            <person name="Szarkandi J.G."/>
            <person name="Papp V."/>
            <person name="Albert L."/>
            <person name="Andreopoulos W."/>
            <person name="Angelini C."/>
            <person name="Antonin V."/>
            <person name="Barry K.W."/>
            <person name="Bougher N.L."/>
            <person name="Buchanan P."/>
            <person name="Buyck B."/>
            <person name="Bense V."/>
            <person name="Catcheside P."/>
            <person name="Chovatia M."/>
            <person name="Cooper J."/>
            <person name="Damon W."/>
            <person name="Desjardin D."/>
            <person name="Finy P."/>
            <person name="Geml J."/>
            <person name="Haridas S."/>
            <person name="Hughes K."/>
            <person name="Justo A."/>
            <person name="Karasinski D."/>
            <person name="Kautmanova I."/>
            <person name="Kiss B."/>
            <person name="Kocsube S."/>
            <person name="Kotiranta H."/>
            <person name="LaButti K.M."/>
            <person name="Lechner B.E."/>
            <person name="Liimatainen K."/>
            <person name="Lipzen A."/>
            <person name="Lukacs Z."/>
            <person name="Mihaltcheva S."/>
            <person name="Morgado L.N."/>
            <person name="Niskanen T."/>
            <person name="Noordeloos M.E."/>
            <person name="Ohm R.A."/>
            <person name="Ortiz-Santana B."/>
            <person name="Ovrebo C."/>
            <person name="Racz N."/>
            <person name="Riley R."/>
            <person name="Savchenko A."/>
            <person name="Shiryaev A."/>
            <person name="Soop K."/>
            <person name="Spirin V."/>
            <person name="Szebenyi C."/>
            <person name="Tomsovsky M."/>
            <person name="Tulloss R.E."/>
            <person name="Uehling J."/>
            <person name="Grigoriev I.V."/>
            <person name="Vagvolgyi C."/>
            <person name="Papp T."/>
            <person name="Martin F.M."/>
            <person name="Miettinen O."/>
            <person name="Hibbett D.S."/>
            <person name="Nagy L.G."/>
        </authorList>
    </citation>
    <scope>NUCLEOTIDE SEQUENCE [LARGE SCALE GENOMIC DNA]</scope>
    <source>
        <strain evidence="2 3">CBS 166.37</strain>
    </source>
</reference>
<dbReference type="EMBL" id="ML213643">
    <property type="protein sequence ID" value="TFK33699.1"/>
    <property type="molecule type" value="Genomic_DNA"/>
</dbReference>
<keyword evidence="3" id="KW-1185">Reference proteome</keyword>
<dbReference type="Proteomes" id="UP000308652">
    <property type="component" value="Unassembled WGS sequence"/>
</dbReference>